<organism evidence="5 6">
    <name type="scientific">Mesorhizobium ventifaucium</name>
    <dbReference type="NCBI Taxonomy" id="666020"/>
    <lineage>
        <taxon>Bacteria</taxon>
        <taxon>Pseudomonadati</taxon>
        <taxon>Pseudomonadota</taxon>
        <taxon>Alphaproteobacteria</taxon>
        <taxon>Hyphomicrobiales</taxon>
        <taxon>Phyllobacteriaceae</taxon>
        <taxon>Mesorhizobium</taxon>
    </lineage>
</organism>
<evidence type="ECO:0000313" key="5">
    <source>
        <dbReference type="EMBL" id="CAH2402750.1"/>
    </source>
</evidence>
<protein>
    <submittedName>
        <fullName evidence="5">AraC family transcriptional regulator</fullName>
    </submittedName>
</protein>
<dbReference type="Proteomes" id="UP001152604">
    <property type="component" value="Unassembled WGS sequence"/>
</dbReference>
<evidence type="ECO:0000256" key="2">
    <source>
        <dbReference type="ARBA" id="ARBA00023125"/>
    </source>
</evidence>
<evidence type="ECO:0000259" key="4">
    <source>
        <dbReference type="PROSITE" id="PS01124"/>
    </source>
</evidence>
<dbReference type="PROSITE" id="PS00041">
    <property type="entry name" value="HTH_ARAC_FAMILY_1"/>
    <property type="match status" value="1"/>
</dbReference>
<feature type="domain" description="HTH araC/xylS-type" evidence="4">
    <location>
        <begin position="190"/>
        <end position="288"/>
    </location>
</feature>
<dbReference type="EMBL" id="CAKXZS010000024">
    <property type="protein sequence ID" value="CAH2402750.1"/>
    <property type="molecule type" value="Genomic_DNA"/>
</dbReference>
<dbReference type="SUPFAM" id="SSF46689">
    <property type="entry name" value="Homeodomain-like"/>
    <property type="match status" value="2"/>
</dbReference>
<dbReference type="InterPro" id="IPR009057">
    <property type="entry name" value="Homeodomain-like_sf"/>
</dbReference>
<gene>
    <name evidence="5" type="ORF">MES4922_300033</name>
</gene>
<dbReference type="SMART" id="SM00342">
    <property type="entry name" value="HTH_ARAC"/>
    <property type="match status" value="1"/>
</dbReference>
<dbReference type="PROSITE" id="PS01124">
    <property type="entry name" value="HTH_ARAC_FAMILY_2"/>
    <property type="match status" value="1"/>
</dbReference>
<dbReference type="RefSeq" id="WP_254026280.1">
    <property type="nucleotide sequence ID" value="NZ_CAKXZS010000024.1"/>
</dbReference>
<evidence type="ECO:0000313" key="6">
    <source>
        <dbReference type="Proteomes" id="UP001152604"/>
    </source>
</evidence>
<evidence type="ECO:0000256" key="1">
    <source>
        <dbReference type="ARBA" id="ARBA00023015"/>
    </source>
</evidence>
<keyword evidence="6" id="KW-1185">Reference proteome</keyword>
<keyword evidence="2" id="KW-0238">DNA-binding</keyword>
<dbReference type="Pfam" id="PF06719">
    <property type="entry name" value="AraC_N"/>
    <property type="match status" value="1"/>
</dbReference>
<name>A0ABN8JXL9_9HYPH</name>
<accession>A0ABN8JXL9</accession>
<dbReference type="Pfam" id="PF12833">
    <property type="entry name" value="HTH_18"/>
    <property type="match status" value="1"/>
</dbReference>
<evidence type="ECO:0000256" key="3">
    <source>
        <dbReference type="ARBA" id="ARBA00023163"/>
    </source>
</evidence>
<dbReference type="InterPro" id="IPR009594">
    <property type="entry name" value="Tscrpt_reg_HTH_AraC_N"/>
</dbReference>
<dbReference type="Gene3D" id="1.10.10.60">
    <property type="entry name" value="Homeodomain-like"/>
    <property type="match status" value="2"/>
</dbReference>
<dbReference type="PANTHER" id="PTHR43436">
    <property type="entry name" value="ARAC-FAMILY TRANSCRIPTIONAL REGULATOR"/>
    <property type="match status" value="1"/>
</dbReference>
<dbReference type="InterPro" id="IPR018062">
    <property type="entry name" value="HTH_AraC-typ_CS"/>
</dbReference>
<reference evidence="5" key="1">
    <citation type="submission" date="2022-03" db="EMBL/GenBank/DDBJ databases">
        <authorList>
            <person name="Brunel B."/>
        </authorList>
    </citation>
    <scope>NUCLEOTIDE SEQUENCE</scope>
    <source>
        <strain evidence="5">STM4922sample</strain>
    </source>
</reference>
<proteinExistence type="predicted"/>
<dbReference type="PANTHER" id="PTHR43436:SF1">
    <property type="entry name" value="TRANSCRIPTIONAL REGULATORY PROTEIN"/>
    <property type="match status" value="1"/>
</dbReference>
<comment type="caution">
    <text evidence="5">The sequence shown here is derived from an EMBL/GenBank/DDBJ whole genome shotgun (WGS) entry which is preliminary data.</text>
</comment>
<keyword evidence="1" id="KW-0805">Transcription regulation</keyword>
<sequence length="321" mass="34632">MAHTLLDAVRRYAEAHADGNGVAQTPIPGLTLIRQTAPTELQYAINKPLVAMVLQGSKRVAMGPSTFDFGAGESLLITADVPTVSQITRANISVPYFSVVVDLDPAVIESLVVDMGSIPFTAGTPVRVDPTEAVAADSALRLMGLLDRPASLPVLQSQLIRELHFWLLSGRHGGAIRNLGVTNSHAQRVARAVALIRADFAKPIGVEQLAEAANMSLSSFHEHFRAVTSLTPLQFQKQLKLIEARRMMLADGEMISNAAYAVGYESVTQFTREYGRMFGMPPARDRKAAETRMQPSPELAIPGVNQRAQVQSRRLAGGSAL</sequence>
<keyword evidence="3" id="KW-0804">Transcription</keyword>
<dbReference type="InterPro" id="IPR018060">
    <property type="entry name" value="HTH_AraC"/>
</dbReference>